<evidence type="ECO:0000313" key="6">
    <source>
        <dbReference type="EMBL" id="VAX41660.1"/>
    </source>
</evidence>
<dbReference type="InterPro" id="IPR003382">
    <property type="entry name" value="Flavoprotein"/>
</dbReference>
<dbReference type="InterPro" id="IPR004507">
    <property type="entry name" value="UbiX-like"/>
</dbReference>
<dbReference type="PANTHER" id="PTHR43374">
    <property type="entry name" value="FLAVIN PRENYLTRANSFERASE"/>
    <property type="match status" value="1"/>
</dbReference>
<dbReference type="SUPFAM" id="SSF52507">
    <property type="entry name" value="Homo-oligomeric flavin-containing Cys decarboxylases, HFCD"/>
    <property type="match status" value="1"/>
</dbReference>
<dbReference type="GO" id="GO:0004659">
    <property type="term" value="F:prenyltransferase activity"/>
    <property type="evidence" value="ECO:0007669"/>
    <property type="project" value="UniProtKB-KW"/>
</dbReference>
<dbReference type="HAMAP" id="MF_01984">
    <property type="entry name" value="ubiX_pad"/>
    <property type="match status" value="1"/>
</dbReference>
<protein>
    <submittedName>
        <fullName evidence="6">Flavin prenyltransferase UbiX</fullName>
    </submittedName>
</protein>
<keyword evidence="3" id="KW-0288">FMN</keyword>
<reference evidence="6" key="1">
    <citation type="submission" date="2018-06" db="EMBL/GenBank/DDBJ databases">
        <authorList>
            <person name="Zhirakovskaya E."/>
        </authorList>
    </citation>
    <scope>NUCLEOTIDE SEQUENCE</scope>
</reference>
<proteinExistence type="inferred from homology"/>
<keyword evidence="4 6" id="KW-0808">Transferase</keyword>
<dbReference type="PANTHER" id="PTHR43374:SF1">
    <property type="entry name" value="FLAVIN PRENYLTRANSFERASE PAD1, MITOCHONDRIAL"/>
    <property type="match status" value="1"/>
</dbReference>
<dbReference type="AlphaFoldDB" id="A0A3B1E0J3"/>
<gene>
    <name evidence="6" type="ORF">MNBD_PLANCTO02-3028</name>
</gene>
<dbReference type="NCBIfam" id="TIGR00421">
    <property type="entry name" value="ubiX_pad"/>
    <property type="match status" value="1"/>
</dbReference>
<evidence type="ECO:0000259" key="5">
    <source>
        <dbReference type="Pfam" id="PF02441"/>
    </source>
</evidence>
<feature type="domain" description="Flavoprotein" evidence="5">
    <location>
        <begin position="2"/>
        <end position="215"/>
    </location>
</feature>
<keyword evidence="2" id="KW-0285">Flavoprotein</keyword>
<evidence type="ECO:0000256" key="4">
    <source>
        <dbReference type="ARBA" id="ARBA00022679"/>
    </source>
</evidence>
<evidence type="ECO:0000256" key="3">
    <source>
        <dbReference type="ARBA" id="ARBA00022643"/>
    </source>
</evidence>
<dbReference type="GO" id="GO:0016831">
    <property type="term" value="F:carboxy-lyase activity"/>
    <property type="evidence" value="ECO:0007669"/>
    <property type="project" value="TreeGrafter"/>
</dbReference>
<name>A0A3B1E0J3_9ZZZZ</name>
<accession>A0A3B1E0J3</accession>
<evidence type="ECO:0000256" key="1">
    <source>
        <dbReference type="ARBA" id="ARBA00022602"/>
    </source>
</evidence>
<organism evidence="6">
    <name type="scientific">hydrothermal vent metagenome</name>
    <dbReference type="NCBI Taxonomy" id="652676"/>
    <lineage>
        <taxon>unclassified sequences</taxon>
        <taxon>metagenomes</taxon>
        <taxon>ecological metagenomes</taxon>
    </lineage>
</organism>
<dbReference type="InterPro" id="IPR036551">
    <property type="entry name" value="Flavin_trans-like"/>
</dbReference>
<dbReference type="Gene3D" id="3.40.50.1950">
    <property type="entry name" value="Flavin prenyltransferase-like"/>
    <property type="match status" value="1"/>
</dbReference>
<dbReference type="EMBL" id="UOGL01000575">
    <property type="protein sequence ID" value="VAX41660.1"/>
    <property type="molecule type" value="Genomic_DNA"/>
</dbReference>
<sequence length="227" mass="24638">MKKVVVAITGASGSIYAVRLLEVLLVAGMDVHLTISANAVSVFKQELGLKIDLDNFDISQILPEGDNQPEDSKLMSLRSDSASAYAMSSVFSESDITRERLTYHHYCDFYSGIASGSFLTDGMIICPCSTGTMASIANGLSSNLIHRAADVHLKEHRKLIVVPRETPISTLQLANLHKLSSNGAIILPASPGFYHGALTIHDLIDFIVGRICDQLGINHNLSQRWGE</sequence>
<dbReference type="Pfam" id="PF02441">
    <property type="entry name" value="Flavoprotein"/>
    <property type="match status" value="1"/>
</dbReference>
<evidence type="ECO:0000256" key="2">
    <source>
        <dbReference type="ARBA" id="ARBA00022630"/>
    </source>
</evidence>
<keyword evidence="1" id="KW-0637">Prenyltransferase</keyword>